<keyword evidence="5" id="KW-1185">Reference proteome</keyword>
<protein>
    <submittedName>
        <fullName evidence="4">Response regulator transcription factor</fullName>
    </submittedName>
</protein>
<organism evidence="4 5">
    <name type="scientific">Qipengyuania pacifica</name>
    <dbReference type="NCBI Taxonomy" id="2860199"/>
    <lineage>
        <taxon>Bacteria</taxon>
        <taxon>Pseudomonadati</taxon>
        <taxon>Pseudomonadota</taxon>
        <taxon>Alphaproteobacteria</taxon>
        <taxon>Sphingomonadales</taxon>
        <taxon>Erythrobacteraceae</taxon>
        <taxon>Qipengyuania</taxon>
    </lineage>
</organism>
<proteinExistence type="predicted"/>
<dbReference type="Gene3D" id="3.40.50.2300">
    <property type="match status" value="1"/>
</dbReference>
<evidence type="ECO:0000313" key="4">
    <source>
        <dbReference type="EMBL" id="MBX7489638.1"/>
    </source>
</evidence>
<evidence type="ECO:0000256" key="2">
    <source>
        <dbReference type="PROSITE-ProRule" id="PRU00169"/>
    </source>
</evidence>
<evidence type="ECO:0000256" key="1">
    <source>
        <dbReference type="ARBA" id="ARBA00022553"/>
    </source>
</evidence>
<reference evidence="4 5" key="1">
    <citation type="submission" date="2021-08" db="EMBL/GenBank/DDBJ databases">
        <title>Comparative Genomics Analysis of the Genus Qipengyuania Reveals Extensive Genetic Diversity and Metabolic Versatility, Including the Description of Fifteen Novel Species.</title>
        <authorList>
            <person name="Liu Y."/>
        </authorList>
    </citation>
    <scope>NUCLEOTIDE SEQUENCE [LARGE SCALE GENOMIC DNA]</scope>
    <source>
        <strain evidence="4 5">GH25</strain>
    </source>
</reference>
<evidence type="ECO:0000259" key="3">
    <source>
        <dbReference type="PROSITE" id="PS50110"/>
    </source>
</evidence>
<dbReference type="Proteomes" id="UP000776651">
    <property type="component" value="Unassembled WGS sequence"/>
</dbReference>
<feature type="modified residue" description="4-aspartylphosphate" evidence="2">
    <location>
        <position position="52"/>
    </location>
</feature>
<dbReference type="EMBL" id="JAIGNQ010000004">
    <property type="protein sequence ID" value="MBX7489638.1"/>
    <property type="molecule type" value="Genomic_DNA"/>
</dbReference>
<dbReference type="SUPFAM" id="SSF52172">
    <property type="entry name" value="CheY-like"/>
    <property type="match status" value="1"/>
</dbReference>
<dbReference type="PANTHER" id="PTHR44591">
    <property type="entry name" value="STRESS RESPONSE REGULATOR PROTEIN 1"/>
    <property type="match status" value="1"/>
</dbReference>
<dbReference type="PANTHER" id="PTHR44591:SF23">
    <property type="entry name" value="CHEY SUBFAMILY"/>
    <property type="match status" value="1"/>
</dbReference>
<keyword evidence="1 2" id="KW-0597">Phosphoprotein</keyword>
<dbReference type="SMART" id="SM00448">
    <property type="entry name" value="REC"/>
    <property type="match status" value="1"/>
</dbReference>
<evidence type="ECO:0000313" key="5">
    <source>
        <dbReference type="Proteomes" id="UP000776651"/>
    </source>
</evidence>
<comment type="caution">
    <text evidence="4">The sequence shown here is derived from an EMBL/GenBank/DDBJ whole genome shotgun (WGS) entry which is preliminary data.</text>
</comment>
<dbReference type="InterPro" id="IPR011006">
    <property type="entry name" value="CheY-like_superfamily"/>
</dbReference>
<name>A0ABS7JII4_9SPHN</name>
<accession>A0ABS7JII4</accession>
<dbReference type="InterPro" id="IPR001789">
    <property type="entry name" value="Sig_transdc_resp-reg_receiver"/>
</dbReference>
<sequence length="138" mass="15198">MPRIIVAEDDEIVAEIVRDTLIQAGHAVGVVQDGAAALDVIRAKRPDMVILDCSLPSMTGVQIVRQMRIDYDLWEIPALMLTARVSASDEDLAMYAGADEYMRKPFDPKKLLATVDVLLTEAHDRKALEKRPAGARAI</sequence>
<feature type="domain" description="Response regulatory" evidence="3">
    <location>
        <begin position="3"/>
        <end position="119"/>
    </location>
</feature>
<dbReference type="InterPro" id="IPR050595">
    <property type="entry name" value="Bact_response_regulator"/>
</dbReference>
<dbReference type="PROSITE" id="PS50110">
    <property type="entry name" value="RESPONSE_REGULATORY"/>
    <property type="match status" value="1"/>
</dbReference>
<dbReference type="Pfam" id="PF00072">
    <property type="entry name" value="Response_reg"/>
    <property type="match status" value="1"/>
</dbReference>
<dbReference type="RefSeq" id="WP_103024199.1">
    <property type="nucleotide sequence ID" value="NZ_JAHWXO010000004.1"/>
</dbReference>
<gene>
    <name evidence="4" type="ORF">K3177_14045</name>
</gene>